<dbReference type="SUPFAM" id="SSF48452">
    <property type="entry name" value="TPR-like"/>
    <property type="match status" value="1"/>
</dbReference>
<name>A0A1I2ZGF2_9SPHI</name>
<keyword evidence="2" id="KW-0812">Transmembrane</keyword>
<accession>A0A1I2ZGF2</accession>
<gene>
    <name evidence="4" type="ORF">SAMN04489864_11010</name>
</gene>
<feature type="signal peptide" evidence="3">
    <location>
        <begin position="1"/>
        <end position="22"/>
    </location>
</feature>
<dbReference type="EMBL" id="FOPP01000010">
    <property type="protein sequence ID" value="SFH36898.1"/>
    <property type="molecule type" value="Genomic_DNA"/>
</dbReference>
<evidence type="ECO:0000313" key="4">
    <source>
        <dbReference type="EMBL" id="SFH36898.1"/>
    </source>
</evidence>
<feature type="chain" id="PRO_5011647137" description="HTH luxR-type domain-containing protein" evidence="3">
    <location>
        <begin position="23"/>
        <end position="595"/>
    </location>
</feature>
<dbReference type="RefSeq" id="WP_090996316.1">
    <property type="nucleotide sequence ID" value="NZ_FOPP01000010.1"/>
</dbReference>
<dbReference type="Proteomes" id="UP000199666">
    <property type="component" value="Unassembled WGS sequence"/>
</dbReference>
<protein>
    <recommendedName>
        <fullName evidence="6">HTH luxR-type domain-containing protein</fullName>
    </recommendedName>
</protein>
<evidence type="ECO:0000256" key="1">
    <source>
        <dbReference type="SAM" id="Coils"/>
    </source>
</evidence>
<dbReference type="InterPro" id="IPR011990">
    <property type="entry name" value="TPR-like_helical_dom_sf"/>
</dbReference>
<sequence>MKYSHGCYLLFILFLLSFTAQSQDKRIAPYIKAWKVSDTSQTRLAEETYAPYRKVRDRKNLPRDQKLVAELYQYLRNHPNDRLHVRIVMFDILIKTSHKIWQSKADLENMKNAIKIAYKLKDEQLKSELFAIYALANYWDDSKFLLYSFKAILIQQKLGLKLFNFKQNRYFQLSSALYRAERYKESISYGLHSLHEDKTSNEKDSADYIFQNDIIGASYLKLKKLDSAAYYYQNILNMLRKYRFDVQIMNDIWGAIAKGRIGQVLLLKGDEKEGLKLVEEYLTTVKQNKDSINIAIGENLIAQVKYNQKKYTEAISRWKISAHIATKMKLDEERVSSLYGIAKSFAELKHTDSTFKYFKLYEQIRDKHRDWLNSLETERLKLEMELEDLQSNIEKANLKVEFEKMVRNFILAFILFLTIIAVLLIKNRLNKVKNQKLLLIAKQQETEKHMYEARKHVEEFSKHILEKDRIIYDLSKALKNNKIIDFDKENNSLLKYILVTDQELAKFRLMITDAYPGFFVRLEAILKNITPAEERLASLICLKLKDSQMANMLGISKESVARSKRRLKQRLPIPEGETLENYIYKLATWYPQDAY</sequence>
<dbReference type="AlphaFoldDB" id="A0A1I2ZGF2"/>
<keyword evidence="5" id="KW-1185">Reference proteome</keyword>
<reference evidence="4 5" key="1">
    <citation type="submission" date="2016-10" db="EMBL/GenBank/DDBJ databases">
        <authorList>
            <person name="de Groot N.N."/>
        </authorList>
    </citation>
    <scope>NUCLEOTIDE SEQUENCE [LARGE SCALE GENOMIC DNA]</scope>
    <source>
        <strain evidence="4 5">DSM 18684</strain>
    </source>
</reference>
<feature type="transmembrane region" description="Helical" evidence="2">
    <location>
        <begin position="405"/>
        <end position="425"/>
    </location>
</feature>
<evidence type="ECO:0008006" key="6">
    <source>
        <dbReference type="Google" id="ProtNLM"/>
    </source>
</evidence>
<keyword evidence="2" id="KW-1133">Transmembrane helix</keyword>
<feature type="coiled-coil region" evidence="1">
    <location>
        <begin position="372"/>
        <end position="406"/>
    </location>
</feature>
<organism evidence="4 5">
    <name type="scientific">Pedobacter insulae</name>
    <dbReference type="NCBI Taxonomy" id="414048"/>
    <lineage>
        <taxon>Bacteria</taxon>
        <taxon>Pseudomonadati</taxon>
        <taxon>Bacteroidota</taxon>
        <taxon>Sphingobacteriia</taxon>
        <taxon>Sphingobacteriales</taxon>
        <taxon>Sphingobacteriaceae</taxon>
        <taxon>Pedobacter</taxon>
    </lineage>
</organism>
<proteinExistence type="predicted"/>
<evidence type="ECO:0000256" key="2">
    <source>
        <dbReference type="SAM" id="Phobius"/>
    </source>
</evidence>
<dbReference type="Gene3D" id="1.25.40.10">
    <property type="entry name" value="Tetratricopeptide repeat domain"/>
    <property type="match status" value="1"/>
</dbReference>
<keyword evidence="3" id="KW-0732">Signal</keyword>
<dbReference type="OrthoDB" id="621195at2"/>
<evidence type="ECO:0000256" key="3">
    <source>
        <dbReference type="SAM" id="SignalP"/>
    </source>
</evidence>
<evidence type="ECO:0000313" key="5">
    <source>
        <dbReference type="Proteomes" id="UP000199666"/>
    </source>
</evidence>
<dbReference type="STRING" id="414048.SAMN04489864_11010"/>
<keyword evidence="1" id="KW-0175">Coiled coil</keyword>
<keyword evidence="2" id="KW-0472">Membrane</keyword>